<feature type="signal peptide" evidence="2">
    <location>
        <begin position="1"/>
        <end position="25"/>
    </location>
</feature>
<gene>
    <name evidence="3" type="ORF">Purlil1_9431</name>
</gene>
<evidence type="ECO:0000256" key="2">
    <source>
        <dbReference type="SAM" id="SignalP"/>
    </source>
</evidence>
<evidence type="ECO:0000256" key="1">
    <source>
        <dbReference type="SAM" id="MobiDB-lite"/>
    </source>
</evidence>
<feature type="compositionally biased region" description="Low complexity" evidence="1">
    <location>
        <begin position="298"/>
        <end position="316"/>
    </location>
</feature>
<organism evidence="3 4">
    <name type="scientific">Purpureocillium lilacinum</name>
    <name type="common">Paecilomyces lilacinus</name>
    <dbReference type="NCBI Taxonomy" id="33203"/>
    <lineage>
        <taxon>Eukaryota</taxon>
        <taxon>Fungi</taxon>
        <taxon>Dikarya</taxon>
        <taxon>Ascomycota</taxon>
        <taxon>Pezizomycotina</taxon>
        <taxon>Sordariomycetes</taxon>
        <taxon>Hypocreomycetidae</taxon>
        <taxon>Hypocreales</taxon>
        <taxon>Ophiocordycipitaceae</taxon>
        <taxon>Purpureocillium</taxon>
    </lineage>
</organism>
<proteinExistence type="predicted"/>
<dbReference type="EMBL" id="JAWRVI010000043">
    <property type="protein sequence ID" value="KAK4086119.1"/>
    <property type="molecule type" value="Genomic_DNA"/>
</dbReference>
<feature type="compositionally biased region" description="Low complexity" evidence="1">
    <location>
        <begin position="334"/>
        <end position="363"/>
    </location>
</feature>
<feature type="region of interest" description="Disordered" evidence="1">
    <location>
        <begin position="231"/>
        <end position="363"/>
    </location>
</feature>
<sequence>MTARRGHGGGPGEGVTVLLFPVAAALLSTVLYRTCWKDNNDGDDDAMGGGGGGGPTGQRLNEPWRRARVMGCSPQQAASTLEAGMALTPSLTMGKKAGRLGQLPRPIPSHPIPSSVPRLRRTKILYCTEYRKESTPCMTTTTMATDAGTAIRMDDEMRKGWAVRFYRERVNARLTGPVLARTPAQPAAITHTHSLSLSSSLFLALSQRAAAIALSARVPDLQVGGAVAWHSATEKASPDRAQRRRLQPPSIQCVQPANNGNDSGGDDDDDMGHGGPTAAAKDGQHQQQQEEQQHHAAPRPSASRASHTPSSSSSSPANPPAPTIRQPPPARQLSTNTASITTNSSNSNNNKSPHITTTTRARAQRPPRVGAYMVLYRTYSTVQCNPLEDLLPFIGLAPFFTPDDVVNQFDAPDKRHRPTPIQANASQHVVHLACAWRHVRLSASYKHPWLYTQNVQRLSKSLTSVVDKGCRDDPVSRLAHPPPPPPNAADPPGQLMSPLSGTALHGCMYAQWLSHDSPRGPEARVRACAASPEPAVMVRESKLIKKAAGAVMPKKTMRV</sequence>
<accession>A0ABR0BQF6</accession>
<reference evidence="3 4" key="1">
    <citation type="journal article" date="2024" name="Microbiol. Resour. Announc.">
        <title>Genome annotations for the ascomycete fungi Trichoderma harzianum, Trichoderma aggressivum, and Purpureocillium lilacinum.</title>
        <authorList>
            <person name="Beijen E.P.W."/>
            <person name="Ohm R.A."/>
        </authorList>
    </citation>
    <scope>NUCLEOTIDE SEQUENCE [LARGE SCALE GENOMIC DNA]</scope>
    <source>
        <strain evidence="3 4">CBS 150709</strain>
    </source>
</reference>
<feature type="compositionally biased region" description="Basic and acidic residues" evidence="1">
    <location>
        <begin position="232"/>
        <end position="241"/>
    </location>
</feature>
<evidence type="ECO:0000313" key="3">
    <source>
        <dbReference type="EMBL" id="KAK4086119.1"/>
    </source>
</evidence>
<keyword evidence="4" id="KW-1185">Reference proteome</keyword>
<dbReference type="Proteomes" id="UP001287286">
    <property type="component" value="Unassembled WGS sequence"/>
</dbReference>
<feature type="region of interest" description="Disordered" evidence="1">
    <location>
        <begin position="470"/>
        <end position="497"/>
    </location>
</feature>
<evidence type="ECO:0000313" key="4">
    <source>
        <dbReference type="Proteomes" id="UP001287286"/>
    </source>
</evidence>
<feature type="chain" id="PRO_5046735208" evidence="2">
    <location>
        <begin position="26"/>
        <end position="559"/>
    </location>
</feature>
<keyword evidence="2" id="KW-0732">Signal</keyword>
<feature type="compositionally biased region" description="Pro residues" evidence="1">
    <location>
        <begin position="480"/>
        <end position="489"/>
    </location>
</feature>
<name>A0ABR0BQF6_PURLI</name>
<comment type="caution">
    <text evidence="3">The sequence shown here is derived from an EMBL/GenBank/DDBJ whole genome shotgun (WGS) entry which is preliminary data.</text>
</comment>
<feature type="compositionally biased region" description="Pro residues" evidence="1">
    <location>
        <begin position="317"/>
        <end position="330"/>
    </location>
</feature>
<protein>
    <submittedName>
        <fullName evidence="3">Uncharacterized protein</fullName>
    </submittedName>
</protein>